<dbReference type="EMBL" id="JAKGSG010000006">
    <property type="protein sequence ID" value="MCF4119696.1"/>
    <property type="molecule type" value="Genomic_DNA"/>
</dbReference>
<organism evidence="3 4">
    <name type="scientific">Antribacter soli</name>
    <dbReference type="NCBI Taxonomy" id="2910976"/>
    <lineage>
        <taxon>Bacteria</taxon>
        <taxon>Bacillati</taxon>
        <taxon>Actinomycetota</taxon>
        <taxon>Actinomycetes</taxon>
        <taxon>Micrococcales</taxon>
        <taxon>Promicromonosporaceae</taxon>
        <taxon>Antribacter</taxon>
    </lineage>
</organism>
<keyword evidence="4" id="KW-1185">Reference proteome</keyword>
<protein>
    <submittedName>
        <fullName evidence="3">Uncharacterized protein</fullName>
    </submittedName>
</protein>
<evidence type="ECO:0000313" key="4">
    <source>
        <dbReference type="Proteomes" id="UP001165405"/>
    </source>
</evidence>
<evidence type="ECO:0000313" key="3">
    <source>
        <dbReference type="EMBL" id="MCF4123458.1"/>
    </source>
</evidence>
<keyword evidence="1" id="KW-1133">Transmembrane helix</keyword>
<feature type="transmembrane region" description="Helical" evidence="1">
    <location>
        <begin position="30"/>
        <end position="52"/>
    </location>
</feature>
<reference evidence="3" key="1">
    <citation type="submission" date="2022-01" db="EMBL/GenBank/DDBJ databases">
        <title>Antribacter sp. nov., isolated from Guizhou of China.</title>
        <authorList>
            <person name="Chengliang C."/>
            <person name="Ya Z."/>
        </authorList>
    </citation>
    <scope>NUCLEOTIDE SEQUENCE</scope>
    <source>
        <strain evidence="3">KLBMP 9083</strain>
    </source>
</reference>
<sequence>MTNPDMTDNALGEPNFSPDAHRLDLGRTNLIAVLVGFVLTAPLTWGCLTVVLDPTAGGARWVGLFFALLFGSLTVLFVFGARAALRPRGVVVDVTGIWFWHGKDWDRIAWSQMARAGVSFELPPGVPALTLQDTVTGWASDKVMEALRVTDKRRTALEIVPARDEDLAALPRLMKYRKPDPQPAPGLPAVRWYVPVGPAYHSWKNLMAAGERFGGQTWVGFFQRPWGSIGNGWVLPRG</sequence>
<dbReference type="EMBL" id="JAKGSG010000061">
    <property type="protein sequence ID" value="MCF4123458.1"/>
    <property type="molecule type" value="Genomic_DNA"/>
</dbReference>
<proteinExistence type="predicted"/>
<accession>A0AA41QHV2</accession>
<comment type="caution">
    <text evidence="3">The sequence shown here is derived from an EMBL/GenBank/DDBJ whole genome shotgun (WGS) entry which is preliminary data.</text>
</comment>
<gene>
    <name evidence="2" type="ORF">L1785_01750</name>
    <name evidence="3" type="ORF">L1785_21050</name>
</gene>
<dbReference type="RefSeq" id="WP_236087410.1">
    <property type="nucleotide sequence ID" value="NZ_JAKGSG010000006.1"/>
</dbReference>
<dbReference type="Proteomes" id="UP001165405">
    <property type="component" value="Unassembled WGS sequence"/>
</dbReference>
<name>A0AA41QHV2_9MICO</name>
<keyword evidence="1" id="KW-0472">Membrane</keyword>
<feature type="transmembrane region" description="Helical" evidence="1">
    <location>
        <begin position="58"/>
        <end position="79"/>
    </location>
</feature>
<evidence type="ECO:0000313" key="2">
    <source>
        <dbReference type="EMBL" id="MCF4119696.1"/>
    </source>
</evidence>
<keyword evidence="1" id="KW-0812">Transmembrane</keyword>
<evidence type="ECO:0000256" key="1">
    <source>
        <dbReference type="SAM" id="Phobius"/>
    </source>
</evidence>
<dbReference type="AlphaFoldDB" id="A0AA41QHV2"/>